<dbReference type="InterPro" id="IPR002347">
    <property type="entry name" value="SDR_fam"/>
</dbReference>
<protein>
    <submittedName>
        <fullName evidence="3">NAD(P)-dependent dehydrogenase (Short-subunit alcohol dehydrogenase family)</fullName>
    </submittedName>
</protein>
<dbReference type="FunFam" id="3.40.50.720:FF:000084">
    <property type="entry name" value="Short-chain dehydrogenase reductase"/>
    <property type="match status" value="1"/>
</dbReference>
<organism evidence="3 4">
    <name type="scientific">Alpinimonas psychrophila</name>
    <dbReference type="NCBI Taxonomy" id="748908"/>
    <lineage>
        <taxon>Bacteria</taxon>
        <taxon>Bacillati</taxon>
        <taxon>Actinomycetota</taxon>
        <taxon>Actinomycetes</taxon>
        <taxon>Micrococcales</taxon>
        <taxon>Microbacteriaceae</taxon>
        <taxon>Alpinimonas</taxon>
    </lineage>
</organism>
<dbReference type="PANTHER" id="PTHR24321:SF8">
    <property type="entry name" value="ESTRADIOL 17-BETA-DEHYDROGENASE 8-RELATED"/>
    <property type="match status" value="1"/>
</dbReference>
<sequence length="250" mass="25061">MSTQFAGKTALVTGGGSGIGKAVALALAADGANVVVNDLMLDVAQAIVDTIVSAGGKATAVAGNVGKPEDVKAAVDKAVQTYGGLNLAVNNAGIGGPLGPITDIDIDAYKQLIDINLHSVFYGLKYQIPEIIKAGGGAIVNTSSILGLVGDAGAAPYVAAKHAVSGLTKATALTYAGQGVRINSVHPGYIDTPLLSGLPEEAYNGLVGLHPIGRLGTAEEVADLVVFLLSEKASFITGSQHVVDGGYTAR</sequence>
<dbReference type="Gene3D" id="3.40.50.720">
    <property type="entry name" value="NAD(P)-binding Rossmann-like Domain"/>
    <property type="match status" value="1"/>
</dbReference>
<dbReference type="InterPro" id="IPR036291">
    <property type="entry name" value="NAD(P)-bd_dom_sf"/>
</dbReference>
<comment type="similarity">
    <text evidence="1">Belongs to the short-chain dehydrogenases/reductases (SDR) family.</text>
</comment>
<dbReference type="Pfam" id="PF13561">
    <property type="entry name" value="adh_short_C2"/>
    <property type="match status" value="1"/>
</dbReference>
<dbReference type="PROSITE" id="PS00061">
    <property type="entry name" value="ADH_SHORT"/>
    <property type="match status" value="1"/>
</dbReference>
<accession>A0A7W3PNZ1</accession>
<name>A0A7W3PNZ1_9MICO</name>
<keyword evidence="4" id="KW-1185">Reference proteome</keyword>
<evidence type="ECO:0000313" key="3">
    <source>
        <dbReference type="EMBL" id="MBA8828736.1"/>
    </source>
</evidence>
<evidence type="ECO:0000313" key="4">
    <source>
        <dbReference type="Proteomes" id="UP000524237"/>
    </source>
</evidence>
<dbReference type="CDD" id="cd05233">
    <property type="entry name" value="SDR_c"/>
    <property type="match status" value="1"/>
</dbReference>
<dbReference type="SUPFAM" id="SSF51735">
    <property type="entry name" value="NAD(P)-binding Rossmann-fold domains"/>
    <property type="match status" value="1"/>
</dbReference>
<dbReference type="PRINTS" id="PR00081">
    <property type="entry name" value="GDHRDH"/>
</dbReference>
<gene>
    <name evidence="3" type="ORF">FB555_000807</name>
</gene>
<reference evidence="3 4" key="1">
    <citation type="submission" date="2020-07" db="EMBL/GenBank/DDBJ databases">
        <title>Sequencing the genomes of 1000 actinobacteria strains.</title>
        <authorList>
            <person name="Klenk H.-P."/>
        </authorList>
    </citation>
    <scope>NUCLEOTIDE SEQUENCE [LARGE SCALE GENOMIC DNA]</scope>
    <source>
        <strain evidence="3 4">DSM 23737</strain>
    </source>
</reference>
<dbReference type="PANTHER" id="PTHR24321">
    <property type="entry name" value="DEHYDROGENASES, SHORT CHAIN"/>
    <property type="match status" value="1"/>
</dbReference>
<dbReference type="PRINTS" id="PR00080">
    <property type="entry name" value="SDRFAMILY"/>
</dbReference>
<dbReference type="InterPro" id="IPR020904">
    <property type="entry name" value="Sc_DH/Rdtase_CS"/>
</dbReference>
<evidence type="ECO:0000256" key="1">
    <source>
        <dbReference type="ARBA" id="ARBA00006484"/>
    </source>
</evidence>
<dbReference type="GO" id="GO:0016491">
    <property type="term" value="F:oxidoreductase activity"/>
    <property type="evidence" value="ECO:0007669"/>
    <property type="project" value="UniProtKB-KW"/>
</dbReference>
<dbReference type="AlphaFoldDB" id="A0A7W3PNZ1"/>
<proteinExistence type="inferred from homology"/>
<evidence type="ECO:0000256" key="2">
    <source>
        <dbReference type="ARBA" id="ARBA00023002"/>
    </source>
</evidence>
<keyword evidence="2" id="KW-0560">Oxidoreductase</keyword>
<comment type="caution">
    <text evidence="3">The sequence shown here is derived from an EMBL/GenBank/DDBJ whole genome shotgun (WGS) entry which is preliminary data.</text>
</comment>
<dbReference type="RefSeq" id="WP_182484115.1">
    <property type="nucleotide sequence ID" value="NZ_JACGWU010000001.1"/>
</dbReference>
<dbReference type="EMBL" id="JACGWU010000001">
    <property type="protein sequence ID" value="MBA8828736.1"/>
    <property type="molecule type" value="Genomic_DNA"/>
</dbReference>
<dbReference type="NCBIfam" id="NF005559">
    <property type="entry name" value="PRK07231.1"/>
    <property type="match status" value="1"/>
</dbReference>
<dbReference type="Proteomes" id="UP000524237">
    <property type="component" value="Unassembled WGS sequence"/>
</dbReference>